<accession>A0ABS2QRE7</accession>
<evidence type="ECO:0000256" key="8">
    <source>
        <dbReference type="ARBA" id="ARBA00042619"/>
    </source>
</evidence>
<evidence type="ECO:0000313" key="13">
    <source>
        <dbReference type="Proteomes" id="UP000809829"/>
    </source>
</evidence>
<evidence type="ECO:0000256" key="3">
    <source>
        <dbReference type="ARBA" id="ARBA00023002"/>
    </source>
</evidence>
<dbReference type="InterPro" id="IPR014105">
    <property type="entry name" value="Carotenoid/retinoid_OxRdtase"/>
</dbReference>
<comment type="cofactor">
    <cofactor evidence="1">
        <name>FAD</name>
        <dbReference type="ChEBI" id="CHEBI:57692"/>
    </cofactor>
</comment>
<evidence type="ECO:0000256" key="1">
    <source>
        <dbReference type="ARBA" id="ARBA00001974"/>
    </source>
</evidence>
<reference evidence="12 13" key="1">
    <citation type="submission" date="2021-01" db="EMBL/GenBank/DDBJ databases">
        <title>Genomic Encyclopedia of Type Strains, Phase IV (KMG-IV): sequencing the most valuable type-strain genomes for metagenomic binning, comparative biology and taxonomic classification.</title>
        <authorList>
            <person name="Goeker M."/>
        </authorList>
    </citation>
    <scope>NUCLEOTIDE SEQUENCE [LARGE SCALE GENOMIC DNA]</scope>
    <source>
        <strain evidence="12 13">DSM 104297</strain>
    </source>
</reference>
<keyword evidence="3 10" id="KW-0560">Oxidoreductase</keyword>
<dbReference type="GO" id="GO:0016491">
    <property type="term" value="F:oxidoreductase activity"/>
    <property type="evidence" value="ECO:0007669"/>
    <property type="project" value="UniProtKB-KW"/>
</dbReference>
<organism evidence="12 13">
    <name type="scientific">Priestia iocasae</name>
    <dbReference type="NCBI Taxonomy" id="2291674"/>
    <lineage>
        <taxon>Bacteria</taxon>
        <taxon>Bacillati</taxon>
        <taxon>Bacillota</taxon>
        <taxon>Bacilli</taxon>
        <taxon>Bacillales</taxon>
        <taxon>Bacillaceae</taxon>
        <taxon>Priestia</taxon>
    </lineage>
</organism>
<dbReference type="NCBIfam" id="TIGR02734">
    <property type="entry name" value="crtI_fam"/>
    <property type="match status" value="1"/>
</dbReference>
<feature type="domain" description="Amine oxidase" evidence="11">
    <location>
        <begin position="12"/>
        <end position="489"/>
    </location>
</feature>
<dbReference type="Proteomes" id="UP000809829">
    <property type="component" value="Unassembled WGS sequence"/>
</dbReference>
<sequence>MKKKVLVVGAGLGGLSAAIRLASDGYDVTVIEKGERIGGKLNIRSGKGFTFDTGPSILTMPWVLEQLFASANRDLHDYVKIERIEPQWRTFFEDGKTIDLTSDIPAMLEEMKKVSPEDADGFFEYLHYCSKMYEYSMKSFYKKSLTGLHDLRSLHSVKELLSMDPMKSMDASTRKYIKDEHLRQLFNFLVMYIGSSPYNTPAILSQLTHVQLGLGIYYVQGGMYKIAEALGKVLNELGVEIRLNTAVKEIVTNGHRASGLLLQTGEMIPADLVVSNLEVIPTYKTLLKEHPQAKREVEHLSKYEPTVSGLVLLLGVNRKYEKLAHHNFFFSKDQRVEFDTIFNKKEIADDPTIYVGISSKSDSTQAPEGKENLFVLTHVPPLKDGQDWTDIQAHYREMILTKLERMGMEDLRKSIEFEYTFTPNNLQELYGANGGSIYGVVTDRKKNGGFKIPSRSHLLSNLYFVGGSTHPGGGVPMVTLSGQLTADAINEDLKMPRINREIG</sequence>
<protein>
    <recommendedName>
        <fullName evidence="6">4,4'-diaponeurosporene oxygenase</fullName>
    </recommendedName>
    <alternativeName>
        <fullName evidence="7">4,4'-diaponeurosporene oxidase</fullName>
    </alternativeName>
    <alternativeName>
        <fullName evidence="8">Carotenoid oxidase</fullName>
    </alternativeName>
</protein>
<dbReference type="InterPro" id="IPR002937">
    <property type="entry name" value="Amino_oxidase"/>
</dbReference>
<dbReference type="RefSeq" id="WP_205184218.1">
    <property type="nucleotide sequence ID" value="NZ_JAFBFC010000001.1"/>
</dbReference>
<name>A0ABS2QRE7_9BACI</name>
<evidence type="ECO:0000256" key="4">
    <source>
        <dbReference type="ARBA" id="ARBA00037901"/>
    </source>
</evidence>
<dbReference type="PANTHER" id="PTHR43734">
    <property type="entry name" value="PHYTOENE DESATURASE"/>
    <property type="match status" value="1"/>
</dbReference>
<dbReference type="InterPro" id="IPR036188">
    <property type="entry name" value="FAD/NAD-bd_sf"/>
</dbReference>
<evidence type="ECO:0000256" key="6">
    <source>
        <dbReference type="ARBA" id="ARBA00039159"/>
    </source>
</evidence>
<comment type="pathway">
    <text evidence="4">Carotenoid biosynthesis; staphyloxanthin biosynthesis; staphyloxanthin from farnesyl diphosphate: step 3/5.</text>
</comment>
<evidence type="ECO:0000256" key="10">
    <source>
        <dbReference type="RuleBase" id="RU362075"/>
    </source>
</evidence>
<proteinExistence type="inferred from homology"/>
<evidence type="ECO:0000256" key="5">
    <source>
        <dbReference type="ARBA" id="ARBA00038194"/>
    </source>
</evidence>
<evidence type="ECO:0000313" key="12">
    <source>
        <dbReference type="EMBL" id="MBM7702026.1"/>
    </source>
</evidence>
<dbReference type="EMBL" id="JAFBFC010000001">
    <property type="protein sequence ID" value="MBM7702026.1"/>
    <property type="molecule type" value="Genomic_DNA"/>
</dbReference>
<comment type="similarity">
    <text evidence="5">Belongs to the carotenoid/retinoid oxidoreductase family. CrtP subfamily.</text>
</comment>
<dbReference type="PANTHER" id="PTHR43734:SF7">
    <property type="entry name" value="4,4'-DIAPONEUROSPORENE OXYGENASE"/>
    <property type="match status" value="1"/>
</dbReference>
<comment type="caution">
    <text evidence="12">The sequence shown here is derived from an EMBL/GenBank/DDBJ whole genome shotgun (WGS) entry which is preliminary data.</text>
</comment>
<dbReference type="Gene3D" id="3.50.50.60">
    <property type="entry name" value="FAD/NAD(P)-binding domain"/>
    <property type="match status" value="2"/>
</dbReference>
<evidence type="ECO:0000259" key="11">
    <source>
        <dbReference type="Pfam" id="PF01593"/>
    </source>
</evidence>
<evidence type="ECO:0000256" key="2">
    <source>
        <dbReference type="ARBA" id="ARBA00022746"/>
    </source>
</evidence>
<gene>
    <name evidence="12" type="ORF">JOC83_000852</name>
</gene>
<dbReference type="SUPFAM" id="SSF51905">
    <property type="entry name" value="FAD/NAD(P)-binding domain"/>
    <property type="match status" value="1"/>
</dbReference>
<comment type="catalytic activity">
    <reaction evidence="9">
        <text>all-trans-4,4'-diaponeurosporene + 2 AH2 + 2 O2 = 4,4'-diaponeurosporenal + 2 A + 3 H2O</text>
        <dbReference type="Rhea" id="RHEA:56104"/>
        <dbReference type="ChEBI" id="CHEBI:13193"/>
        <dbReference type="ChEBI" id="CHEBI:15377"/>
        <dbReference type="ChEBI" id="CHEBI:15379"/>
        <dbReference type="ChEBI" id="CHEBI:17499"/>
        <dbReference type="ChEBI" id="CHEBI:62743"/>
        <dbReference type="ChEBI" id="CHEBI:79065"/>
    </reaction>
</comment>
<keyword evidence="13" id="KW-1185">Reference proteome</keyword>
<evidence type="ECO:0000256" key="9">
    <source>
        <dbReference type="ARBA" id="ARBA00048532"/>
    </source>
</evidence>
<dbReference type="Pfam" id="PF01593">
    <property type="entry name" value="Amino_oxidase"/>
    <property type="match status" value="1"/>
</dbReference>
<keyword evidence="2 10" id="KW-0125">Carotenoid biosynthesis</keyword>
<evidence type="ECO:0000256" key="7">
    <source>
        <dbReference type="ARBA" id="ARBA00041900"/>
    </source>
</evidence>